<name>A0A397TBW6_9GLOM</name>
<dbReference type="OrthoDB" id="2333789at2759"/>
<sequence length="262" mass="30641">MQSAKSKQSLDLPNEKSEEGTRNKKSKYSIYQIVNMKIFFIKRKLNNKSSKSTQSTKSAKLTQLTSEVQTNKPSLEFVLTVTDFDKEQFNKAKSYIKLSKYSEALSILEPLSKQTIQIDYEVLYWMGHCHEYLQNYELADQYYKLCADYLFDDGYWETVYGKFLLEHSNLSKEERVEKGIKRLLSAANKKRYVTAMYILGKVYLNGLYDVEQDFHKGELYLKRAYNGGEKDRAWTLFEKKAKELVSNGQLSEVPLEHIWAKS</sequence>
<protein>
    <recommendedName>
        <fullName evidence="4">ER membrane protein complex subunit 2</fullName>
    </recommendedName>
</protein>
<dbReference type="InterPro" id="IPR011990">
    <property type="entry name" value="TPR-like_helical_dom_sf"/>
</dbReference>
<dbReference type="SUPFAM" id="SSF81901">
    <property type="entry name" value="HCP-like"/>
    <property type="match status" value="1"/>
</dbReference>
<organism evidence="2 3">
    <name type="scientific">Glomus cerebriforme</name>
    <dbReference type="NCBI Taxonomy" id="658196"/>
    <lineage>
        <taxon>Eukaryota</taxon>
        <taxon>Fungi</taxon>
        <taxon>Fungi incertae sedis</taxon>
        <taxon>Mucoromycota</taxon>
        <taxon>Glomeromycotina</taxon>
        <taxon>Glomeromycetes</taxon>
        <taxon>Glomerales</taxon>
        <taxon>Glomeraceae</taxon>
        <taxon>Glomus</taxon>
    </lineage>
</organism>
<gene>
    <name evidence="2" type="ORF">C1645_757681</name>
</gene>
<dbReference type="EMBL" id="QKYT01000062">
    <property type="protein sequence ID" value="RIA95382.1"/>
    <property type="molecule type" value="Genomic_DNA"/>
</dbReference>
<feature type="compositionally biased region" description="Basic and acidic residues" evidence="1">
    <location>
        <begin position="13"/>
        <end position="22"/>
    </location>
</feature>
<dbReference type="SMART" id="SM00671">
    <property type="entry name" value="SEL1"/>
    <property type="match status" value="1"/>
</dbReference>
<dbReference type="Gene3D" id="1.25.40.10">
    <property type="entry name" value="Tetratricopeptide repeat domain"/>
    <property type="match status" value="2"/>
</dbReference>
<feature type="compositionally biased region" description="Polar residues" evidence="1">
    <location>
        <begin position="1"/>
        <end position="11"/>
    </location>
</feature>
<feature type="region of interest" description="Disordered" evidence="1">
    <location>
        <begin position="1"/>
        <end position="23"/>
    </location>
</feature>
<reference evidence="2 3" key="1">
    <citation type="submission" date="2018-06" db="EMBL/GenBank/DDBJ databases">
        <title>Comparative genomics reveals the genomic features of Rhizophagus irregularis, R. cerebriforme, R. diaphanum and Gigaspora rosea, and their symbiotic lifestyle signature.</title>
        <authorList>
            <person name="Morin E."/>
            <person name="San Clemente H."/>
            <person name="Chen E.C.H."/>
            <person name="De La Providencia I."/>
            <person name="Hainaut M."/>
            <person name="Kuo A."/>
            <person name="Kohler A."/>
            <person name="Murat C."/>
            <person name="Tang N."/>
            <person name="Roy S."/>
            <person name="Loubradou J."/>
            <person name="Henrissat B."/>
            <person name="Grigoriev I.V."/>
            <person name="Corradi N."/>
            <person name="Roux C."/>
            <person name="Martin F.M."/>
        </authorList>
    </citation>
    <scope>NUCLEOTIDE SEQUENCE [LARGE SCALE GENOMIC DNA]</scope>
    <source>
        <strain evidence="2 3">DAOM 227022</strain>
    </source>
</reference>
<proteinExistence type="predicted"/>
<evidence type="ECO:0000313" key="2">
    <source>
        <dbReference type="EMBL" id="RIA95382.1"/>
    </source>
</evidence>
<dbReference type="Proteomes" id="UP000265703">
    <property type="component" value="Unassembled WGS sequence"/>
</dbReference>
<dbReference type="InterPro" id="IPR006597">
    <property type="entry name" value="Sel1-like"/>
</dbReference>
<evidence type="ECO:0000256" key="1">
    <source>
        <dbReference type="SAM" id="MobiDB-lite"/>
    </source>
</evidence>
<dbReference type="AlphaFoldDB" id="A0A397TBW6"/>
<evidence type="ECO:0000313" key="3">
    <source>
        <dbReference type="Proteomes" id="UP000265703"/>
    </source>
</evidence>
<evidence type="ECO:0008006" key="4">
    <source>
        <dbReference type="Google" id="ProtNLM"/>
    </source>
</evidence>
<accession>A0A397TBW6</accession>
<comment type="caution">
    <text evidence="2">The sequence shown here is derived from an EMBL/GenBank/DDBJ whole genome shotgun (WGS) entry which is preliminary data.</text>
</comment>
<keyword evidence="3" id="KW-1185">Reference proteome</keyword>